<evidence type="ECO:0000313" key="3">
    <source>
        <dbReference type="Proteomes" id="UP000663090"/>
    </source>
</evidence>
<reference evidence="2 3" key="1">
    <citation type="submission" date="2021-02" db="EMBL/GenBank/DDBJ databases">
        <title>De Novo genome assembly of isolated myxobacteria.</title>
        <authorList>
            <person name="Stevens D.C."/>
        </authorList>
    </citation>
    <scope>NUCLEOTIDE SEQUENCE [LARGE SCALE GENOMIC DNA]</scope>
    <source>
        <strain evidence="2 3">SCHIC003</strain>
    </source>
</reference>
<keyword evidence="1" id="KW-0812">Transmembrane</keyword>
<evidence type="ECO:0008006" key="4">
    <source>
        <dbReference type="Google" id="ProtNLM"/>
    </source>
</evidence>
<feature type="transmembrane region" description="Helical" evidence="1">
    <location>
        <begin position="31"/>
        <end position="55"/>
    </location>
</feature>
<organism evidence="2 3">
    <name type="scientific">Myxococcus landrumensis</name>
    <dbReference type="NCBI Taxonomy" id="2813577"/>
    <lineage>
        <taxon>Bacteria</taxon>
        <taxon>Pseudomonadati</taxon>
        <taxon>Myxococcota</taxon>
        <taxon>Myxococcia</taxon>
        <taxon>Myxococcales</taxon>
        <taxon>Cystobacterineae</taxon>
        <taxon>Myxococcaceae</taxon>
        <taxon>Myxococcus</taxon>
    </lineage>
</organism>
<proteinExistence type="predicted"/>
<evidence type="ECO:0000313" key="2">
    <source>
        <dbReference type="EMBL" id="QSQ14263.1"/>
    </source>
</evidence>
<name>A0ABX7N724_9BACT</name>
<accession>A0ABX7N724</accession>
<keyword evidence="1" id="KW-1133">Transmembrane helix</keyword>
<dbReference type="EMBL" id="CP071091">
    <property type="protein sequence ID" value="QSQ14263.1"/>
    <property type="molecule type" value="Genomic_DNA"/>
</dbReference>
<keyword evidence="3" id="KW-1185">Reference proteome</keyword>
<keyword evidence="1" id="KW-0472">Membrane</keyword>
<feature type="transmembrane region" description="Helical" evidence="1">
    <location>
        <begin position="115"/>
        <end position="137"/>
    </location>
</feature>
<gene>
    <name evidence="2" type="ORF">JY572_39180</name>
</gene>
<protein>
    <recommendedName>
        <fullName evidence="4">Small multi-drug export protein</fullName>
    </recommendedName>
</protein>
<sequence>MSALLSFIVVAASPVGGMLAAVPLGILGLGYPPWAVVVACVPLGYVQVVAVDLGWDALERMETWRRLRARPRSALVHRLLSHCGGFWSTAALVPLVGPWAVMGLMRTAGVPQRRVAVPILFALTVLSSVLGIVCAVAPEWIR</sequence>
<dbReference type="RefSeq" id="WP_206716053.1">
    <property type="nucleotide sequence ID" value="NZ_CP071091.1"/>
</dbReference>
<dbReference type="Proteomes" id="UP000663090">
    <property type="component" value="Chromosome"/>
</dbReference>
<evidence type="ECO:0000256" key="1">
    <source>
        <dbReference type="SAM" id="Phobius"/>
    </source>
</evidence>
<feature type="transmembrane region" description="Helical" evidence="1">
    <location>
        <begin position="75"/>
        <end position="95"/>
    </location>
</feature>